<keyword evidence="1" id="KW-0812">Transmembrane</keyword>
<keyword evidence="3" id="KW-1185">Reference proteome</keyword>
<keyword evidence="1" id="KW-1133">Transmembrane helix</keyword>
<feature type="transmembrane region" description="Helical" evidence="1">
    <location>
        <begin position="48"/>
        <end position="67"/>
    </location>
</feature>
<feature type="transmembrane region" description="Helical" evidence="1">
    <location>
        <begin position="130"/>
        <end position="151"/>
    </location>
</feature>
<feature type="transmembrane region" description="Helical" evidence="1">
    <location>
        <begin position="87"/>
        <end position="110"/>
    </location>
</feature>
<feature type="transmembrane region" description="Helical" evidence="1">
    <location>
        <begin position="163"/>
        <end position="183"/>
    </location>
</feature>
<gene>
    <name evidence="2" type="ORF">R7226_24220</name>
</gene>
<evidence type="ECO:0000256" key="1">
    <source>
        <dbReference type="SAM" id="Phobius"/>
    </source>
</evidence>
<sequence length="216" mass="24406">MSALFAVTEATRVAEEMLRDTSSFQWSTVTLLGLVTYVYSVEIERRRWDVVLAGLAFWLMDGFNEIANSVILHATDRSALWTVTGHTSYLILIGLTIEISFLFLISGVAFVKQLPADPKQKVLGVNNRLLFVFLSSLFCVGVELLLHATGWFHWEYWFWNTPFIPLIVVFGYMTFFGIAAWVYDMGRDHRRQLRVVGTLAAIDLAGVAVFGAVGWL</sequence>
<feature type="transmembrane region" description="Helical" evidence="1">
    <location>
        <begin position="195"/>
        <end position="215"/>
    </location>
</feature>
<comment type="caution">
    <text evidence="2">The sequence shown here is derived from an EMBL/GenBank/DDBJ whole genome shotgun (WGS) entry which is preliminary data.</text>
</comment>
<name>A0ABU4HVX0_9ACTN</name>
<dbReference type="Proteomes" id="UP001284601">
    <property type="component" value="Unassembled WGS sequence"/>
</dbReference>
<feature type="transmembrane region" description="Helical" evidence="1">
    <location>
        <begin position="24"/>
        <end position="41"/>
    </location>
</feature>
<protein>
    <submittedName>
        <fullName evidence="2">Uncharacterized protein</fullName>
    </submittedName>
</protein>
<dbReference type="RefSeq" id="WP_318599941.1">
    <property type="nucleotide sequence ID" value="NZ_JAWSTH010000089.1"/>
</dbReference>
<proteinExistence type="predicted"/>
<accession>A0ABU4HVX0</accession>
<evidence type="ECO:0000313" key="2">
    <source>
        <dbReference type="EMBL" id="MDW5597477.1"/>
    </source>
</evidence>
<organism evidence="2 3">
    <name type="scientific">Conexibacter stalactiti</name>
    <dbReference type="NCBI Taxonomy" id="1940611"/>
    <lineage>
        <taxon>Bacteria</taxon>
        <taxon>Bacillati</taxon>
        <taxon>Actinomycetota</taxon>
        <taxon>Thermoleophilia</taxon>
        <taxon>Solirubrobacterales</taxon>
        <taxon>Conexibacteraceae</taxon>
        <taxon>Conexibacter</taxon>
    </lineage>
</organism>
<dbReference type="EMBL" id="JAWSTH010000089">
    <property type="protein sequence ID" value="MDW5597477.1"/>
    <property type="molecule type" value="Genomic_DNA"/>
</dbReference>
<evidence type="ECO:0000313" key="3">
    <source>
        <dbReference type="Proteomes" id="UP001284601"/>
    </source>
</evidence>
<reference evidence="3" key="1">
    <citation type="submission" date="2023-07" db="EMBL/GenBank/DDBJ databases">
        <title>Conexibacter stalactiti sp. nov., isolated from stalactites in a lava cave and emended description of the genus Conexibacter.</title>
        <authorList>
            <person name="Lee S.D."/>
        </authorList>
    </citation>
    <scope>NUCLEOTIDE SEQUENCE [LARGE SCALE GENOMIC DNA]</scope>
    <source>
        <strain evidence="3">KCTC 39840</strain>
    </source>
</reference>
<keyword evidence="1" id="KW-0472">Membrane</keyword>